<evidence type="ECO:0000313" key="2">
    <source>
        <dbReference type="EMBL" id="KAH9632182.1"/>
    </source>
</evidence>
<dbReference type="InterPro" id="IPR004119">
    <property type="entry name" value="EcKL"/>
</dbReference>
<name>A0A922M967_SPOEX</name>
<evidence type="ECO:0000313" key="3">
    <source>
        <dbReference type="Proteomes" id="UP000814243"/>
    </source>
</evidence>
<dbReference type="EMBL" id="JACEFF010000725">
    <property type="protein sequence ID" value="KAH9632182.1"/>
    <property type="molecule type" value="Genomic_DNA"/>
</dbReference>
<proteinExistence type="predicted"/>
<dbReference type="SMART" id="SM00587">
    <property type="entry name" value="CHK"/>
    <property type="match status" value="1"/>
</dbReference>
<dbReference type="PANTHER" id="PTHR11012">
    <property type="entry name" value="PROTEIN KINASE-LIKE DOMAIN-CONTAINING"/>
    <property type="match status" value="1"/>
</dbReference>
<gene>
    <name evidence="2" type="ORF">HF086_011928</name>
</gene>
<protein>
    <recommendedName>
        <fullName evidence="1">CHK kinase-like domain-containing protein</fullName>
    </recommendedName>
</protein>
<reference evidence="2" key="1">
    <citation type="journal article" date="2021" name="G3 (Bethesda)">
        <title>Genome and transcriptome analysis of the beet armyworm Spodoptera exigua reveals targets for pest control. .</title>
        <authorList>
            <person name="Simon S."/>
            <person name="Breeschoten T."/>
            <person name="Jansen H.J."/>
            <person name="Dirks R.P."/>
            <person name="Schranz M.E."/>
            <person name="Ros V.I.D."/>
        </authorList>
    </citation>
    <scope>NUCLEOTIDE SEQUENCE</scope>
    <source>
        <strain evidence="2">TB_SE_WUR_2020</strain>
    </source>
</reference>
<dbReference type="SUPFAM" id="SSF56112">
    <property type="entry name" value="Protein kinase-like (PK-like)"/>
    <property type="match status" value="1"/>
</dbReference>
<sequence>MAQYKFEGDVTNINERQLGFVNEVIAKQNLQVEKVIFNRMGKTGDNFISDVKRITLEAKDGNLNMIIKTAPAKEVLRSSLNTDLMFKNEHVMYTEVLPKLLALQKEAGVPKEEHLKFAKCYGSLDEAPNEVILLEDLNESDFKMLNKFDPLPENCLRSILKNFAILHSLAFVLKNKEPETYDLFNSKLKNTWEPKYKDHDFNLQFKMLIKVNSLILDDDNQKEILKNMLTDVDKEIEELLKDKYSKYSEGELRESVMIDYQASASTSPASDLLFMFFNCTEHETRFKNFVTWIDYYYSELDKSLSYFDLKAEDIYPRKQLDADIKRYAKISFAIIILLLIF</sequence>
<dbReference type="Pfam" id="PF02958">
    <property type="entry name" value="EcKL"/>
    <property type="match status" value="1"/>
</dbReference>
<dbReference type="InterPro" id="IPR011009">
    <property type="entry name" value="Kinase-like_dom_sf"/>
</dbReference>
<organism evidence="2 3">
    <name type="scientific">Spodoptera exigua</name>
    <name type="common">Beet armyworm</name>
    <name type="synonym">Noctua fulgens</name>
    <dbReference type="NCBI Taxonomy" id="7107"/>
    <lineage>
        <taxon>Eukaryota</taxon>
        <taxon>Metazoa</taxon>
        <taxon>Ecdysozoa</taxon>
        <taxon>Arthropoda</taxon>
        <taxon>Hexapoda</taxon>
        <taxon>Insecta</taxon>
        <taxon>Pterygota</taxon>
        <taxon>Neoptera</taxon>
        <taxon>Endopterygota</taxon>
        <taxon>Lepidoptera</taxon>
        <taxon>Glossata</taxon>
        <taxon>Ditrysia</taxon>
        <taxon>Noctuoidea</taxon>
        <taxon>Noctuidae</taxon>
        <taxon>Amphipyrinae</taxon>
        <taxon>Spodoptera</taxon>
    </lineage>
</organism>
<evidence type="ECO:0000259" key="1">
    <source>
        <dbReference type="SMART" id="SM00587"/>
    </source>
</evidence>
<accession>A0A922M967</accession>
<dbReference type="InterPro" id="IPR015897">
    <property type="entry name" value="CHK_kinase-like"/>
</dbReference>
<dbReference type="AlphaFoldDB" id="A0A922M967"/>
<dbReference type="PANTHER" id="PTHR11012:SF30">
    <property type="entry name" value="PROTEIN KINASE-LIKE DOMAIN-CONTAINING"/>
    <property type="match status" value="1"/>
</dbReference>
<feature type="domain" description="CHK kinase-like" evidence="1">
    <location>
        <begin position="132"/>
        <end position="306"/>
    </location>
</feature>
<dbReference type="Proteomes" id="UP000814243">
    <property type="component" value="Unassembled WGS sequence"/>
</dbReference>
<comment type="caution">
    <text evidence="2">The sequence shown here is derived from an EMBL/GenBank/DDBJ whole genome shotgun (WGS) entry which is preliminary data.</text>
</comment>